<proteinExistence type="predicted"/>
<protein>
    <recommendedName>
        <fullName evidence="4">HTH araC/xylS-type domain-containing protein</fullName>
    </recommendedName>
</protein>
<evidence type="ECO:0000313" key="6">
    <source>
        <dbReference type="Proteomes" id="UP000228987"/>
    </source>
</evidence>
<dbReference type="Gene3D" id="1.10.10.60">
    <property type="entry name" value="Homeodomain-like"/>
    <property type="match status" value="1"/>
</dbReference>
<keyword evidence="1" id="KW-0805">Transcription regulation</keyword>
<sequence>MLDIDADALGYYVETFSNTEFAGGINWHKAIPVNKEVEMSSTTLTAWPLLLWNTLKEKGVDPSLCFDKVMDVPLKMRDSQARFDTELMSELWESAVELTGDSEIGVAVGKSWNPTTFHALGFAWLASNFLLEALERLVRYAHIVNNALEIEIEKRGKEYRLSLVISDESYRSQGHPAGNDAAVAAVITMIRLLVGEDFKPLAMELMRPKRESKAMKEFSGVSPKYNQPTNVMYLDAEIVERELGSGNSRLVEANEQVAREYLEWLNKDDVVSAVKVKVAELMPSGQITEQKVAERINMNVRTMQRRLKENNQNFKMIVNDTRREIVRNYIYNSQVSLTEITYLLGFADQANFTRAFKRWTGLAPSAFRNFWGEKMVNTEIQAK</sequence>
<dbReference type="SMART" id="SM00342">
    <property type="entry name" value="HTH_ARAC"/>
    <property type="match status" value="1"/>
</dbReference>
<gene>
    <name evidence="5" type="ORF">COA71_03280</name>
</gene>
<evidence type="ECO:0000259" key="4">
    <source>
        <dbReference type="PROSITE" id="PS01124"/>
    </source>
</evidence>
<dbReference type="PROSITE" id="PS01124">
    <property type="entry name" value="HTH_ARAC_FAMILY_2"/>
    <property type="match status" value="1"/>
</dbReference>
<name>A0A2A5CG96_9GAMM</name>
<dbReference type="PANTHER" id="PTHR47894:SF1">
    <property type="entry name" value="HTH-TYPE TRANSCRIPTIONAL REGULATOR VQSM"/>
    <property type="match status" value="1"/>
</dbReference>
<keyword evidence="3" id="KW-0804">Transcription</keyword>
<organism evidence="5 6">
    <name type="scientific">SAR86 cluster bacterium</name>
    <dbReference type="NCBI Taxonomy" id="2030880"/>
    <lineage>
        <taxon>Bacteria</taxon>
        <taxon>Pseudomonadati</taxon>
        <taxon>Pseudomonadota</taxon>
        <taxon>Gammaproteobacteria</taxon>
        <taxon>SAR86 cluster</taxon>
    </lineage>
</organism>
<dbReference type="PRINTS" id="PR00032">
    <property type="entry name" value="HTHARAC"/>
</dbReference>
<evidence type="ECO:0000256" key="1">
    <source>
        <dbReference type="ARBA" id="ARBA00023015"/>
    </source>
</evidence>
<dbReference type="InterPro" id="IPR018060">
    <property type="entry name" value="HTH_AraC"/>
</dbReference>
<dbReference type="GO" id="GO:0005829">
    <property type="term" value="C:cytosol"/>
    <property type="evidence" value="ECO:0007669"/>
    <property type="project" value="TreeGrafter"/>
</dbReference>
<comment type="caution">
    <text evidence="5">The sequence shown here is derived from an EMBL/GenBank/DDBJ whole genome shotgun (WGS) entry which is preliminary data.</text>
</comment>
<dbReference type="SUPFAM" id="SSF46689">
    <property type="entry name" value="Homeodomain-like"/>
    <property type="match status" value="1"/>
</dbReference>
<dbReference type="Pfam" id="PF12625">
    <property type="entry name" value="Arabinose_bd"/>
    <property type="match status" value="1"/>
</dbReference>
<dbReference type="PANTHER" id="PTHR47894">
    <property type="entry name" value="HTH-TYPE TRANSCRIPTIONAL REGULATOR GADX"/>
    <property type="match status" value="1"/>
</dbReference>
<evidence type="ECO:0000313" key="5">
    <source>
        <dbReference type="EMBL" id="PCJ42548.1"/>
    </source>
</evidence>
<dbReference type="Proteomes" id="UP000228987">
    <property type="component" value="Unassembled WGS sequence"/>
</dbReference>
<dbReference type="InterPro" id="IPR009057">
    <property type="entry name" value="Homeodomain-like_sf"/>
</dbReference>
<feature type="domain" description="HTH araC/xylS-type" evidence="4">
    <location>
        <begin position="268"/>
        <end position="370"/>
    </location>
</feature>
<dbReference type="Pfam" id="PF12833">
    <property type="entry name" value="HTH_18"/>
    <property type="match status" value="1"/>
</dbReference>
<dbReference type="EMBL" id="NVWI01000002">
    <property type="protein sequence ID" value="PCJ42548.1"/>
    <property type="molecule type" value="Genomic_DNA"/>
</dbReference>
<dbReference type="GO" id="GO:0000976">
    <property type="term" value="F:transcription cis-regulatory region binding"/>
    <property type="evidence" value="ECO:0007669"/>
    <property type="project" value="TreeGrafter"/>
</dbReference>
<dbReference type="InterPro" id="IPR032687">
    <property type="entry name" value="AraC-type_N"/>
</dbReference>
<accession>A0A2A5CG96</accession>
<dbReference type="AlphaFoldDB" id="A0A2A5CG96"/>
<reference evidence="6" key="1">
    <citation type="submission" date="2017-08" db="EMBL/GenBank/DDBJ databases">
        <title>A dynamic microbial community with high functional redundancy inhabits the cold, oxic subseafloor aquifer.</title>
        <authorList>
            <person name="Tully B.J."/>
            <person name="Wheat C.G."/>
            <person name="Glazer B.T."/>
            <person name="Huber J.A."/>
        </authorList>
    </citation>
    <scope>NUCLEOTIDE SEQUENCE [LARGE SCALE GENOMIC DNA]</scope>
</reference>
<dbReference type="GO" id="GO:0003700">
    <property type="term" value="F:DNA-binding transcription factor activity"/>
    <property type="evidence" value="ECO:0007669"/>
    <property type="project" value="InterPro"/>
</dbReference>
<keyword evidence="2" id="KW-0238">DNA-binding</keyword>
<evidence type="ECO:0000256" key="3">
    <source>
        <dbReference type="ARBA" id="ARBA00023163"/>
    </source>
</evidence>
<evidence type="ECO:0000256" key="2">
    <source>
        <dbReference type="ARBA" id="ARBA00023125"/>
    </source>
</evidence>
<dbReference type="InterPro" id="IPR020449">
    <property type="entry name" value="Tscrpt_reg_AraC-type_HTH"/>
</dbReference>